<dbReference type="InterPro" id="IPR042257">
    <property type="entry name" value="DGOK_C"/>
</dbReference>
<reference evidence="1 2" key="1">
    <citation type="submission" date="2017-05" db="EMBL/GenBank/DDBJ databases">
        <authorList>
            <person name="Song R."/>
            <person name="Chenine A.L."/>
            <person name="Ruprecht R.M."/>
        </authorList>
    </citation>
    <scope>NUCLEOTIDE SEQUENCE [LARGE SCALE GENOMIC DNA]</scope>
    <source>
        <strain evidence="1 2">CECT 8489</strain>
    </source>
</reference>
<dbReference type="CDD" id="cd24012">
    <property type="entry name" value="ASKHA_NBD_KDGal-kinase"/>
    <property type="match status" value="1"/>
</dbReference>
<organism evidence="1 2">
    <name type="scientific">Boseongicola aestuarii</name>
    <dbReference type="NCBI Taxonomy" id="1470561"/>
    <lineage>
        <taxon>Bacteria</taxon>
        <taxon>Pseudomonadati</taxon>
        <taxon>Pseudomonadota</taxon>
        <taxon>Alphaproteobacteria</taxon>
        <taxon>Rhodobacterales</taxon>
        <taxon>Paracoccaceae</taxon>
        <taxon>Boseongicola</taxon>
    </lineage>
</organism>
<dbReference type="AlphaFoldDB" id="A0A238J0F4"/>
<evidence type="ECO:0000313" key="2">
    <source>
        <dbReference type="Proteomes" id="UP000201838"/>
    </source>
</evidence>
<dbReference type="Gene3D" id="3.30.420.310">
    <property type="entry name" value="2-keto-3-deoxy-galactonokinase, C-terminal domain"/>
    <property type="match status" value="1"/>
</dbReference>
<keyword evidence="1" id="KW-0808">Transferase</keyword>
<dbReference type="GO" id="GO:0008671">
    <property type="term" value="F:2-dehydro-3-deoxygalactonokinase activity"/>
    <property type="evidence" value="ECO:0007669"/>
    <property type="project" value="InterPro"/>
</dbReference>
<protein>
    <submittedName>
        <fullName evidence="1">2-keto-3-deoxy-galactonokinase</fullName>
    </submittedName>
</protein>
<gene>
    <name evidence="1" type="ORF">BOA8489_01904</name>
</gene>
<dbReference type="Gene3D" id="3.30.420.300">
    <property type="entry name" value="2-keto-3-deoxy-galactonokinase, substrate binding domain"/>
    <property type="match status" value="1"/>
</dbReference>
<dbReference type="InterPro" id="IPR042258">
    <property type="entry name" value="DGOK_N"/>
</dbReference>
<keyword evidence="1" id="KW-0418">Kinase</keyword>
<dbReference type="Pfam" id="PF05035">
    <property type="entry name" value="DGOK"/>
    <property type="match status" value="1"/>
</dbReference>
<dbReference type="InterPro" id="IPR007729">
    <property type="entry name" value="DGOK"/>
</dbReference>
<keyword evidence="2" id="KW-1185">Reference proteome</keyword>
<dbReference type="EMBL" id="FXXQ01000005">
    <property type="protein sequence ID" value="SMX23791.1"/>
    <property type="molecule type" value="Genomic_DNA"/>
</dbReference>
<dbReference type="OrthoDB" id="256574at2"/>
<accession>A0A238J0F4</accession>
<dbReference type="RefSeq" id="WP_093973763.1">
    <property type="nucleotide sequence ID" value="NZ_FXXQ01000005.1"/>
</dbReference>
<proteinExistence type="predicted"/>
<name>A0A238J0F4_9RHOB</name>
<sequence>MSGRTTYADWIAVDWGTSNLRAWAMRDNQAIAEATSDKGMGSLTKPEFEPALLALINPWLGTAKTPVFACGMVGARQGWVEAPYGTVPCKPHGQPFAKPQTADPRINVHVIPGLKQTDTPDVMRGEETQIAGLLAAMPNFDGVACLPGTHTKWVHISAGEVVSFRTFMTGELFGLIAKTSVLRHSVGAGWHDEAFATAVTDTLSRPEAMAANLFAIRADQLLNATDPGRAKARLSGLLIGAELAAARPYWLGQNIVLIGDPTLSEHYATALQTQGAPSHIADAKETTLAGLSAARALTQEPAE</sequence>
<dbReference type="GO" id="GO:0034194">
    <property type="term" value="P:D-galactonate catabolic process"/>
    <property type="evidence" value="ECO:0007669"/>
    <property type="project" value="InterPro"/>
</dbReference>
<dbReference type="Proteomes" id="UP000201838">
    <property type="component" value="Unassembled WGS sequence"/>
</dbReference>
<evidence type="ECO:0000313" key="1">
    <source>
        <dbReference type="EMBL" id="SMX23791.1"/>
    </source>
</evidence>